<reference evidence="3" key="1">
    <citation type="submission" date="2019-02" db="EMBL/GenBank/DDBJ databases">
        <title>Glaciihabitans arcticus sp. nov., a psychrotolerant bacterium isolated from polar soil.</title>
        <authorList>
            <person name="Dahal R.H."/>
        </authorList>
    </citation>
    <scope>NUCLEOTIDE SEQUENCE [LARGE SCALE GENOMIC DNA]</scope>
    <source>
        <strain evidence="3">RP-3-7</strain>
    </source>
</reference>
<keyword evidence="1" id="KW-0732">Signal</keyword>
<sequence length="112" mass="11648">MSTTATRIAVIALGLGLTAGLAGCIPTASNSDPEGISAYKACQEFLTPQITSPTQVKWPSEDWSAKKSLSGWEVTATVATRSADQPIAVDVTCTVSGGEGAWELANYNLSQQ</sequence>
<dbReference type="PROSITE" id="PS51257">
    <property type="entry name" value="PROKAR_LIPOPROTEIN"/>
    <property type="match status" value="1"/>
</dbReference>
<proteinExistence type="predicted"/>
<comment type="caution">
    <text evidence="2">The sequence shown here is derived from an EMBL/GenBank/DDBJ whole genome shotgun (WGS) entry which is preliminary data.</text>
</comment>
<evidence type="ECO:0000256" key="1">
    <source>
        <dbReference type="SAM" id="SignalP"/>
    </source>
</evidence>
<evidence type="ECO:0000313" key="2">
    <source>
        <dbReference type="EMBL" id="TBN57981.1"/>
    </source>
</evidence>
<organism evidence="2 3">
    <name type="scientific">Glaciihabitans arcticus</name>
    <dbReference type="NCBI Taxonomy" id="2668039"/>
    <lineage>
        <taxon>Bacteria</taxon>
        <taxon>Bacillati</taxon>
        <taxon>Actinomycetota</taxon>
        <taxon>Actinomycetes</taxon>
        <taxon>Micrococcales</taxon>
        <taxon>Microbacteriaceae</taxon>
        <taxon>Glaciihabitans</taxon>
    </lineage>
</organism>
<dbReference type="RefSeq" id="WP_130982090.1">
    <property type="nucleotide sequence ID" value="NZ_SISG01000001.1"/>
</dbReference>
<evidence type="ECO:0008006" key="4">
    <source>
        <dbReference type="Google" id="ProtNLM"/>
    </source>
</evidence>
<feature type="signal peptide" evidence="1">
    <location>
        <begin position="1"/>
        <end position="24"/>
    </location>
</feature>
<dbReference type="AlphaFoldDB" id="A0A4Q9GTD6"/>
<accession>A0A4Q9GTD6</accession>
<protein>
    <recommendedName>
        <fullName evidence="4">Lipoprotein</fullName>
    </recommendedName>
</protein>
<name>A0A4Q9GTD6_9MICO</name>
<feature type="chain" id="PRO_5039633527" description="Lipoprotein" evidence="1">
    <location>
        <begin position="25"/>
        <end position="112"/>
    </location>
</feature>
<dbReference type="Proteomes" id="UP000294194">
    <property type="component" value="Unassembled WGS sequence"/>
</dbReference>
<keyword evidence="3" id="KW-1185">Reference proteome</keyword>
<gene>
    <name evidence="2" type="ORF">EYE40_11570</name>
</gene>
<dbReference type="EMBL" id="SISG01000001">
    <property type="protein sequence ID" value="TBN57981.1"/>
    <property type="molecule type" value="Genomic_DNA"/>
</dbReference>
<evidence type="ECO:0000313" key="3">
    <source>
        <dbReference type="Proteomes" id="UP000294194"/>
    </source>
</evidence>